<accession>A0ABY8WB12</accession>
<keyword evidence="2" id="KW-0067">ATP-binding</keyword>
<sequence>MVARATEREVGVGLREYLRVARRNRWLLLASVIAGLGVALIVNLNTTPMYAARVTFVFSTPVTFATDLYPASLFNTSRLATYAKLLTSDEVATPLAGTPGIDLDPQEIRDAISSEPIPDTVMMVVSVEDRDADRALLLLTRLAHRFETAVEELERAAPTEPPTVKVTVVSGPALEDDPVAPDVLNNFALGSVVGLVIGATAAVGREVADNTVRTAEALQVLASAPVLANVPMDAGNPFVSPSASPRTEALREVRTQVQCAAATNSVKTLAVTSAVPGEGRSATACGLALLFAEAGQRVLIVDAELRHPRLAALLGREGSAGLSSVLDGTAVLEQVLQPWGAGLWLLASGRPPPNPSELLSSPRMTELVDDVRKRFDVVIFDCPPVLPVTDAAVVAARADGTLLVVRARRTTSAQVTAAVRALHTVNATLLGCVLNMVARSGPDAVPHYDTYFTPRTGRRGRWWRMSHELLGVSA</sequence>
<keyword evidence="5" id="KW-1185">Reference proteome</keyword>
<dbReference type="NCBIfam" id="TIGR01007">
    <property type="entry name" value="eps_fam"/>
    <property type="match status" value="1"/>
</dbReference>
<evidence type="ECO:0000256" key="2">
    <source>
        <dbReference type="ARBA" id="ARBA00022840"/>
    </source>
</evidence>
<dbReference type="InterPro" id="IPR033756">
    <property type="entry name" value="YlxH/NBP35"/>
</dbReference>
<dbReference type="EC" id="2.7.10.2" evidence="4"/>
<dbReference type="PANTHER" id="PTHR32309">
    <property type="entry name" value="TYROSINE-PROTEIN KINASE"/>
    <property type="match status" value="1"/>
</dbReference>
<keyword evidence="4" id="KW-0808">Transferase</keyword>
<keyword evidence="3" id="KW-0472">Membrane</keyword>
<organism evidence="4 5">
    <name type="scientific">Actinoplanes oblitus</name>
    <dbReference type="NCBI Taxonomy" id="3040509"/>
    <lineage>
        <taxon>Bacteria</taxon>
        <taxon>Bacillati</taxon>
        <taxon>Actinomycetota</taxon>
        <taxon>Actinomycetes</taxon>
        <taxon>Micromonosporales</taxon>
        <taxon>Micromonosporaceae</taxon>
        <taxon>Actinoplanes</taxon>
    </lineage>
</organism>
<feature type="transmembrane region" description="Helical" evidence="3">
    <location>
        <begin position="26"/>
        <end position="44"/>
    </location>
</feature>
<dbReference type="InterPro" id="IPR005702">
    <property type="entry name" value="Wzc-like_C"/>
</dbReference>
<proteinExistence type="predicted"/>
<evidence type="ECO:0000256" key="3">
    <source>
        <dbReference type="SAM" id="Phobius"/>
    </source>
</evidence>
<dbReference type="SUPFAM" id="SSF52540">
    <property type="entry name" value="P-loop containing nucleoside triphosphate hydrolases"/>
    <property type="match status" value="1"/>
</dbReference>
<dbReference type="Pfam" id="PF10609">
    <property type="entry name" value="ParA"/>
    <property type="match status" value="1"/>
</dbReference>
<keyword evidence="3" id="KW-0812">Transmembrane</keyword>
<dbReference type="EMBL" id="CP126980">
    <property type="protein sequence ID" value="WIM94122.1"/>
    <property type="molecule type" value="Genomic_DNA"/>
</dbReference>
<dbReference type="Proteomes" id="UP001240150">
    <property type="component" value="Chromosome"/>
</dbReference>
<evidence type="ECO:0000256" key="1">
    <source>
        <dbReference type="ARBA" id="ARBA00022741"/>
    </source>
</evidence>
<protein>
    <submittedName>
        <fullName evidence="4">Polysaccharide biosynthesis tyrosine autokinase</fullName>
        <ecNumber evidence="4">2.7.10.2</ecNumber>
    </submittedName>
</protein>
<keyword evidence="3" id="KW-1133">Transmembrane helix</keyword>
<dbReference type="RefSeq" id="WP_284915325.1">
    <property type="nucleotide sequence ID" value="NZ_CP126980.1"/>
</dbReference>
<gene>
    <name evidence="4" type="ORF">ACTOB_006123</name>
</gene>
<dbReference type="GO" id="GO:0004715">
    <property type="term" value="F:non-membrane spanning protein tyrosine kinase activity"/>
    <property type="evidence" value="ECO:0007669"/>
    <property type="project" value="UniProtKB-EC"/>
</dbReference>
<evidence type="ECO:0000313" key="5">
    <source>
        <dbReference type="Proteomes" id="UP001240150"/>
    </source>
</evidence>
<dbReference type="InterPro" id="IPR050445">
    <property type="entry name" value="Bact_polysacc_biosynth/exp"/>
</dbReference>
<dbReference type="PANTHER" id="PTHR32309:SF13">
    <property type="entry name" value="FERRIC ENTEROBACTIN TRANSPORT PROTEIN FEPE"/>
    <property type="match status" value="1"/>
</dbReference>
<dbReference type="Gene3D" id="3.40.50.300">
    <property type="entry name" value="P-loop containing nucleotide triphosphate hydrolases"/>
    <property type="match status" value="1"/>
</dbReference>
<name>A0ABY8WB12_9ACTN</name>
<dbReference type="InterPro" id="IPR027417">
    <property type="entry name" value="P-loop_NTPase"/>
</dbReference>
<keyword evidence="1" id="KW-0547">Nucleotide-binding</keyword>
<evidence type="ECO:0000313" key="4">
    <source>
        <dbReference type="EMBL" id="WIM94122.1"/>
    </source>
</evidence>
<dbReference type="CDD" id="cd05387">
    <property type="entry name" value="BY-kinase"/>
    <property type="match status" value="1"/>
</dbReference>
<reference evidence="4 5" key="1">
    <citation type="submission" date="2023-06" db="EMBL/GenBank/DDBJ databases">
        <authorList>
            <person name="Yushchuk O."/>
            <person name="Binda E."/>
            <person name="Ruckert-Reed C."/>
            <person name="Fedorenko V."/>
            <person name="Kalinowski J."/>
            <person name="Marinelli F."/>
        </authorList>
    </citation>
    <scope>NUCLEOTIDE SEQUENCE [LARGE SCALE GENOMIC DNA]</scope>
    <source>
        <strain evidence="4 5">NRRL 3884</strain>
    </source>
</reference>